<evidence type="ECO:0000313" key="2">
    <source>
        <dbReference type="Proteomes" id="UP000069902"/>
    </source>
</evidence>
<accession>A0A0U5J6J4</accession>
<gene>
    <name evidence="1" type="ORF">PNK_0034</name>
</gene>
<dbReference type="EMBL" id="LN879502">
    <property type="protein sequence ID" value="CUI15673.1"/>
    <property type="molecule type" value="Genomic_DNA"/>
</dbReference>
<evidence type="ECO:0000313" key="1">
    <source>
        <dbReference type="EMBL" id="CUI15673.1"/>
    </source>
</evidence>
<proteinExistence type="predicted"/>
<organism evidence="1 2">
    <name type="scientific">Candidatus Protochlamydia naegleriophila</name>
    <dbReference type="NCBI Taxonomy" id="389348"/>
    <lineage>
        <taxon>Bacteria</taxon>
        <taxon>Pseudomonadati</taxon>
        <taxon>Chlamydiota</taxon>
        <taxon>Chlamydiia</taxon>
        <taxon>Parachlamydiales</taxon>
        <taxon>Parachlamydiaceae</taxon>
        <taxon>Candidatus Protochlamydia</taxon>
    </lineage>
</organism>
<keyword evidence="2" id="KW-1185">Reference proteome</keyword>
<name>A0A0U5J6J4_9BACT</name>
<dbReference type="KEGG" id="pnl:PNK_0034"/>
<dbReference type="InParanoid" id="A0A0U5J6J4"/>
<dbReference type="RefSeq" id="WP_059059520.1">
    <property type="nucleotide sequence ID" value="NZ_LN879502.1"/>
</dbReference>
<dbReference type="Proteomes" id="UP000069902">
    <property type="component" value="Chromosome cPNK"/>
</dbReference>
<reference evidence="2" key="1">
    <citation type="submission" date="2015-09" db="EMBL/GenBank/DDBJ databases">
        <authorList>
            <person name="Bertelli C."/>
        </authorList>
    </citation>
    <scope>NUCLEOTIDE SEQUENCE [LARGE SCALE GENOMIC DNA]</scope>
    <source>
        <strain evidence="2">KNic</strain>
    </source>
</reference>
<sequence length="488" mass="54919">MNIQSHSGNQAPVLFPQLLLPVKKIDLGKPGIFQKNLNAITAMYGLAYEALDLLKKGQLSSFDALATDCSCHLRAFRLVMLAKELLAPSSVLMEKLCLVQESLKEKQTTLSALNEKLVIWCQKGKKMLGNGSEFLTPVKDIHALQDSQQSTSFEFDMDKVIIQFDLSVELPSSLIYAINAFMLTLVKDYKQVKAADKVACADCEEVLAEKDAVYKETTLANGISQYALKHVVKVSKQALNCNLLDKEVYRLAKKHLTLASANFVIDQMQAIGDIFNHTMLVANKKEVDGKVELPDYYSLTSVFHYCSQKDIVVLLKIKQCMHAHRYQEPSTPFEAAFLLIPDQKTKAFKPSLLPNDGADFPVIVVEGKRSGKKVQQEKTCDYLARLMKGFDFLHFCQLDGAQHKQYTSDAESLDQKPSEVIPILKDSQYVEEGKKLDRFKLEAQASGCAFHDQSLLILSHIFADTFKRQMKDEADKLYLQTAKWIDLK</sequence>
<protein>
    <submittedName>
        <fullName evidence="1">Uncharacterized protein</fullName>
    </submittedName>
</protein>
<dbReference type="AlphaFoldDB" id="A0A0U5J6J4"/>
<dbReference type="PATRIC" id="fig|389348.3.peg.41"/>
<dbReference type="STRING" id="389348.PNK_0034"/>